<feature type="region of interest" description="Disordered" evidence="6">
    <location>
        <begin position="420"/>
        <end position="476"/>
    </location>
</feature>
<evidence type="ECO:0000256" key="6">
    <source>
        <dbReference type="SAM" id="MobiDB-lite"/>
    </source>
</evidence>
<dbReference type="SMART" id="SM00360">
    <property type="entry name" value="RRM"/>
    <property type="match status" value="1"/>
</dbReference>
<comment type="subcellular location">
    <subcellularLocation>
        <location evidence="1">Nucleus</location>
    </subcellularLocation>
</comment>
<feature type="region of interest" description="Disordered" evidence="6">
    <location>
        <begin position="204"/>
        <end position="258"/>
    </location>
</feature>
<name>A0A0P7YN94_SCLFO</name>
<dbReference type="AlphaFoldDB" id="A0A0P7YN94"/>
<dbReference type="Gene3D" id="3.30.70.330">
    <property type="match status" value="1"/>
</dbReference>
<dbReference type="GO" id="GO:0006397">
    <property type="term" value="P:mRNA processing"/>
    <property type="evidence" value="ECO:0007669"/>
    <property type="project" value="UniProtKB-KW"/>
</dbReference>
<reference evidence="8 9" key="1">
    <citation type="submission" date="2015-08" db="EMBL/GenBank/DDBJ databases">
        <title>The genome of the Asian arowana (Scleropages formosus).</title>
        <authorList>
            <person name="Tan M.H."/>
            <person name="Gan H.M."/>
            <person name="Croft L.J."/>
            <person name="Austin C.M."/>
        </authorList>
    </citation>
    <scope>NUCLEOTIDE SEQUENCE [LARGE SCALE GENOMIC DNA]</scope>
    <source>
        <strain evidence="8">Aro1</strain>
    </source>
</reference>
<gene>
    <name evidence="8" type="ORF">Z043_111948</name>
</gene>
<evidence type="ECO:0000259" key="7">
    <source>
        <dbReference type="PROSITE" id="PS50102"/>
    </source>
</evidence>
<proteinExistence type="inferred from homology"/>
<dbReference type="Pfam" id="PF00076">
    <property type="entry name" value="RRM_1"/>
    <property type="match status" value="1"/>
</dbReference>
<dbReference type="GO" id="GO:0005634">
    <property type="term" value="C:nucleus"/>
    <property type="evidence" value="ECO:0007669"/>
    <property type="project" value="UniProtKB-SubCell"/>
</dbReference>
<keyword evidence="5" id="KW-0694">RNA-binding</keyword>
<evidence type="ECO:0000256" key="1">
    <source>
        <dbReference type="ARBA" id="ARBA00004123"/>
    </source>
</evidence>
<dbReference type="SUPFAM" id="SSF54928">
    <property type="entry name" value="RNA-binding domain, RBD"/>
    <property type="match status" value="1"/>
</dbReference>
<keyword evidence="3" id="KW-0507">mRNA processing</keyword>
<dbReference type="Proteomes" id="UP000034805">
    <property type="component" value="Unassembled WGS sequence"/>
</dbReference>
<dbReference type="CDD" id="cd12644">
    <property type="entry name" value="RRM_CFIm59"/>
    <property type="match status" value="1"/>
</dbReference>
<dbReference type="Pfam" id="PF25524">
    <property type="entry name" value="RSLD_CPSF6"/>
    <property type="match status" value="1"/>
</dbReference>
<dbReference type="PROSITE" id="PS50102">
    <property type="entry name" value="RRM"/>
    <property type="match status" value="1"/>
</dbReference>
<dbReference type="InterPro" id="IPR035979">
    <property type="entry name" value="RBD_domain_sf"/>
</dbReference>
<dbReference type="PANTHER" id="PTHR23204">
    <property type="entry name" value="CLEAVAGE AND POLYADENYLATION SPECIFIC FACTOR"/>
    <property type="match status" value="1"/>
</dbReference>
<dbReference type="InterPro" id="IPR034773">
    <property type="entry name" value="CPSF7_RRM"/>
</dbReference>
<feature type="compositionally biased region" description="Basic and acidic residues" evidence="6">
    <location>
        <begin position="445"/>
        <end position="476"/>
    </location>
</feature>
<dbReference type="InterPro" id="IPR034772">
    <property type="entry name" value="CPSF6/7"/>
</dbReference>
<evidence type="ECO:0000256" key="2">
    <source>
        <dbReference type="ARBA" id="ARBA00006265"/>
    </source>
</evidence>
<protein>
    <submittedName>
        <fullName evidence="8">Cleavage and polyadenylation specificity factor subunit 7-like</fullName>
    </submittedName>
</protein>
<evidence type="ECO:0000313" key="9">
    <source>
        <dbReference type="Proteomes" id="UP000034805"/>
    </source>
</evidence>
<dbReference type="GO" id="GO:0003723">
    <property type="term" value="F:RNA binding"/>
    <property type="evidence" value="ECO:0007669"/>
    <property type="project" value="UniProtKB-UniRule"/>
</dbReference>
<feature type="domain" description="RRM" evidence="7">
    <location>
        <begin position="89"/>
        <end position="169"/>
    </location>
</feature>
<organism evidence="8 9">
    <name type="scientific">Scleropages formosus</name>
    <name type="common">Asian bonytongue</name>
    <name type="synonym">Osteoglossum formosum</name>
    <dbReference type="NCBI Taxonomy" id="113540"/>
    <lineage>
        <taxon>Eukaryota</taxon>
        <taxon>Metazoa</taxon>
        <taxon>Chordata</taxon>
        <taxon>Craniata</taxon>
        <taxon>Vertebrata</taxon>
        <taxon>Euteleostomi</taxon>
        <taxon>Actinopterygii</taxon>
        <taxon>Neopterygii</taxon>
        <taxon>Teleostei</taxon>
        <taxon>Osteoglossocephala</taxon>
        <taxon>Osteoglossomorpha</taxon>
        <taxon>Osteoglossiformes</taxon>
        <taxon>Osteoglossidae</taxon>
        <taxon>Scleropages</taxon>
    </lineage>
</organism>
<keyword evidence="4" id="KW-0539">Nucleus</keyword>
<evidence type="ECO:0000256" key="3">
    <source>
        <dbReference type="ARBA" id="ARBA00022664"/>
    </source>
</evidence>
<evidence type="ECO:0000256" key="5">
    <source>
        <dbReference type="PROSITE-ProRule" id="PRU00176"/>
    </source>
</evidence>
<comment type="similarity">
    <text evidence="2">Belongs to the RRM CPSF6/7 family.</text>
</comment>
<dbReference type="InterPro" id="IPR000504">
    <property type="entry name" value="RRM_dom"/>
</dbReference>
<dbReference type="EMBL" id="JARO02004015">
    <property type="protein sequence ID" value="KPP69306.1"/>
    <property type="molecule type" value="Genomic_DNA"/>
</dbReference>
<sequence length="476" mass="52725">MATTGGVSAPDATDSELIDIYGEDVKESSEQDGEFEERLESTDLYDDVLTGSVNLDGLSGSDPSKARAPKSESKPAILYTYSGGRSKKLAVYVGNFSWWTTDTDLINLARRIGVKDIEEIKFAENRANGQSRGYAEVVVSSEASLQRLLDSLPQCHVNGEKVDCRFATRHNFSLFEAQAKKREQGCKHSGTPLRFVVSYGVRLPGQQRVPQRSNSRESSDFGDGRPPASSLEHHNPSVPHIHPPHPHPNKPSLPTHFYARPPHFGADAPSIFPFPPPHIPPPPLPQIYPPTAPHLPSQPAPTLHLNPAFFPASQESFANAAYGRSVRESDMSSSPLPDGDSEELMSRNRAIASGAITKAVSGAAAGGPLLRGDFPTAIETLLTAIAVIKQSRVSGDECCRALVTSLKDCLFSIDRKSCGSRKRHRDRERDRETPHNQAWEVGEGSWRHRDRSTSREREHPRERERDRHRDYREHHH</sequence>
<dbReference type="STRING" id="113540.ENSSFOP00015015980"/>
<comment type="caution">
    <text evidence="8">The sequence shown here is derived from an EMBL/GenBank/DDBJ whole genome shotgun (WGS) entry which is preliminary data.</text>
</comment>
<accession>A0A0P7YN94</accession>
<evidence type="ECO:0000313" key="8">
    <source>
        <dbReference type="EMBL" id="KPP69306.1"/>
    </source>
</evidence>
<dbReference type="InterPro" id="IPR057951">
    <property type="entry name" value="CPSF6/7_RSLD_N"/>
</dbReference>
<dbReference type="InterPro" id="IPR012677">
    <property type="entry name" value="Nucleotide-bd_a/b_plait_sf"/>
</dbReference>
<evidence type="ECO:0000256" key="4">
    <source>
        <dbReference type="ARBA" id="ARBA00023242"/>
    </source>
</evidence>
<feature type="compositionally biased region" description="Basic and acidic residues" evidence="6">
    <location>
        <begin position="214"/>
        <end position="223"/>
    </location>
</feature>